<dbReference type="SUPFAM" id="SSF63829">
    <property type="entry name" value="Calcium-dependent phosphotriesterase"/>
    <property type="match status" value="1"/>
</dbReference>
<dbReference type="EMBL" id="JAVRER010000028">
    <property type="protein sequence ID" value="MDT0417452.1"/>
    <property type="molecule type" value="Genomic_DNA"/>
</dbReference>
<evidence type="ECO:0000256" key="5">
    <source>
        <dbReference type="ARBA" id="ARBA00023288"/>
    </source>
</evidence>
<dbReference type="AlphaFoldDB" id="A0ABD5EA25"/>
<evidence type="ECO:0000313" key="11">
    <source>
        <dbReference type="Proteomes" id="UP001183607"/>
    </source>
</evidence>
<dbReference type="InterPro" id="IPR059026">
    <property type="entry name" value="LpqB_N"/>
</dbReference>
<dbReference type="RefSeq" id="WP_237301466.1">
    <property type="nucleotide sequence ID" value="NZ_JAVRER010000028.1"/>
</dbReference>
<dbReference type="PROSITE" id="PS51257">
    <property type="entry name" value="PROKAR_LIPOPROTEIN"/>
    <property type="match status" value="1"/>
</dbReference>
<keyword evidence="3 6" id="KW-0472">Membrane</keyword>
<accession>A0ABD5EA25</accession>
<evidence type="ECO:0000259" key="8">
    <source>
        <dbReference type="Pfam" id="PF10647"/>
    </source>
</evidence>
<evidence type="ECO:0000259" key="9">
    <source>
        <dbReference type="Pfam" id="PF25976"/>
    </source>
</evidence>
<evidence type="ECO:0000313" key="10">
    <source>
        <dbReference type="EMBL" id="MDT0417452.1"/>
    </source>
</evidence>
<dbReference type="HAMAP" id="MF_01373">
    <property type="entry name" value="LpqB_lipoprot"/>
    <property type="match status" value="1"/>
</dbReference>
<comment type="subcellular location">
    <subcellularLocation>
        <location evidence="6">Cell membrane</location>
        <topology evidence="6">Lipid-anchor</topology>
    </subcellularLocation>
</comment>
<evidence type="ECO:0000256" key="3">
    <source>
        <dbReference type="ARBA" id="ARBA00023136"/>
    </source>
</evidence>
<evidence type="ECO:0000256" key="4">
    <source>
        <dbReference type="ARBA" id="ARBA00023139"/>
    </source>
</evidence>
<comment type="similarity">
    <text evidence="6">Belongs to the LpqB lipoprotein family.</text>
</comment>
<feature type="domain" description="Lipoprotein LpqB N-terminal" evidence="9">
    <location>
        <begin position="53"/>
        <end position="185"/>
    </location>
</feature>
<reference evidence="11" key="1">
    <citation type="submission" date="2023-07" db="EMBL/GenBank/DDBJ databases">
        <title>30 novel species of actinomycetes from the DSMZ collection.</title>
        <authorList>
            <person name="Nouioui I."/>
        </authorList>
    </citation>
    <scope>NUCLEOTIDE SEQUENCE [LARGE SCALE GENOMIC DNA]</scope>
    <source>
        <strain evidence="11">DSM 41982</strain>
    </source>
</reference>
<feature type="region of interest" description="Disordered" evidence="7">
    <location>
        <begin position="102"/>
        <end position="121"/>
    </location>
</feature>
<keyword evidence="2 6" id="KW-0732">Signal</keyword>
<proteinExistence type="inferred from homology"/>
<feature type="compositionally biased region" description="Polar residues" evidence="7">
    <location>
        <begin position="102"/>
        <end position="113"/>
    </location>
</feature>
<keyword evidence="5 6" id="KW-0449">Lipoprotein</keyword>
<evidence type="ECO:0000256" key="7">
    <source>
        <dbReference type="SAM" id="MobiDB-lite"/>
    </source>
</evidence>
<evidence type="ECO:0000256" key="1">
    <source>
        <dbReference type="ARBA" id="ARBA00022475"/>
    </source>
</evidence>
<organism evidence="10 11">
    <name type="scientific">Streptomyces evansiae</name>
    <dbReference type="NCBI Taxonomy" id="3075535"/>
    <lineage>
        <taxon>Bacteria</taxon>
        <taxon>Bacillati</taxon>
        <taxon>Actinomycetota</taxon>
        <taxon>Actinomycetes</taxon>
        <taxon>Kitasatosporales</taxon>
        <taxon>Streptomycetaceae</taxon>
        <taxon>Streptomyces</taxon>
    </lineage>
</organism>
<evidence type="ECO:0000256" key="2">
    <source>
        <dbReference type="ARBA" id="ARBA00022729"/>
    </source>
</evidence>
<name>A0ABD5EA25_9ACTN</name>
<comment type="caution">
    <text evidence="10">The sequence shown here is derived from an EMBL/GenBank/DDBJ whole genome shotgun (WGS) entry which is preliminary data.</text>
</comment>
<dbReference type="Pfam" id="PF25976">
    <property type="entry name" value="LpqB_N"/>
    <property type="match status" value="1"/>
</dbReference>
<dbReference type="Pfam" id="PF10647">
    <property type="entry name" value="Gmad1"/>
    <property type="match status" value="1"/>
</dbReference>
<evidence type="ECO:0000256" key="6">
    <source>
        <dbReference type="HAMAP-Rule" id="MF_01373"/>
    </source>
</evidence>
<dbReference type="GO" id="GO:0005886">
    <property type="term" value="C:plasma membrane"/>
    <property type="evidence" value="ECO:0007669"/>
    <property type="project" value="UniProtKB-SubCell"/>
</dbReference>
<feature type="domain" description="Lipoprotein LpqB C-terminal" evidence="8">
    <location>
        <begin position="359"/>
        <end position="610"/>
    </location>
</feature>
<protein>
    <recommendedName>
        <fullName evidence="6">Lipoprotein LpqB</fullName>
    </recommendedName>
</protein>
<dbReference type="InterPro" id="IPR018910">
    <property type="entry name" value="LpqB_C"/>
</dbReference>
<keyword evidence="4 6" id="KW-0564">Palmitate</keyword>
<dbReference type="Proteomes" id="UP001183607">
    <property type="component" value="Unassembled WGS sequence"/>
</dbReference>
<gene>
    <name evidence="6" type="primary">lpqB</name>
    <name evidence="10" type="ORF">RM574_18360</name>
</gene>
<keyword evidence="1 6" id="KW-1003">Cell membrane</keyword>
<dbReference type="InterPro" id="IPR023959">
    <property type="entry name" value="LpqB"/>
</dbReference>
<sequence length="611" mass="65337">MPGPRRRWGGGLVLATVGALVAGCASMPDHGDVQPVDSSTRNDPRVRVFGVAPRDGARPIEVVDGFLEALTSEDRDYAVARKYLTEKASEDWHPGSGTTVLTDSALANPSRGTPPNEADDAERATSYTYVLTGKKVATVDDRLSYHPSDATYQETVRLVRTGKDKKEWRIDRPPTGVVLGKNDFQRLYWPVNKYYFAARGEAGRQPLVADPVYIRSWEDSVTQTVRAVLDGPSGWLGGVARSSFPDGVALRRGTTALVPDDDNRLTVPLDVNRGDVSAAECRKMATQLLYSLRDLASTSVKMVELRARTGSLCTLDEDEADAVVRQGGGKSGQPGQYYLDKDHRLVNFDDADDDGVPGGVPGPLGTGDQELRSAAVSRDEKYAAGVSLNGDRLFVSALAGTGELRFTGVRSKAADEKDRLSTPSWDGFGDLWVADTDPGNPRLMWVRKGSADPVEVKVAGLGEGDRIEAVRASSDGVRIALLVREGKQTTLRIGRVERVGEGEATKISIGGLRAAAPQLEEVTAMSWAGGSRLVVAGREEGGVRQLQYVLSDGSVPPKSTLPGLNGVTDIAAADDPSLPLIAHSSDGIVRLPAGMNWETVSKQGTGPFYPG</sequence>